<name>A0A7R9VHH5_9CHLO</name>
<feature type="region of interest" description="Disordered" evidence="3">
    <location>
        <begin position="1"/>
        <end position="23"/>
    </location>
</feature>
<dbReference type="PROSITE" id="PS50005">
    <property type="entry name" value="TPR"/>
    <property type="match status" value="1"/>
</dbReference>
<organism evidence="4">
    <name type="scientific">Chlamydomonas euryale</name>
    <dbReference type="NCBI Taxonomy" id="1486919"/>
    <lineage>
        <taxon>Eukaryota</taxon>
        <taxon>Viridiplantae</taxon>
        <taxon>Chlorophyta</taxon>
        <taxon>core chlorophytes</taxon>
        <taxon>Chlorophyceae</taxon>
        <taxon>CS clade</taxon>
        <taxon>Chlamydomonadales</taxon>
        <taxon>Chlamydomonadaceae</taxon>
        <taxon>Chlamydomonas</taxon>
    </lineage>
</organism>
<keyword evidence="2" id="KW-0175">Coiled coil</keyword>
<dbReference type="InterPro" id="IPR019734">
    <property type="entry name" value="TPR_rpt"/>
</dbReference>
<dbReference type="AlphaFoldDB" id="A0A7R9VHH5"/>
<dbReference type="EMBL" id="HBEC01028383">
    <property type="protein sequence ID" value="CAD8295568.1"/>
    <property type="molecule type" value="Transcribed_RNA"/>
</dbReference>
<proteinExistence type="predicted"/>
<evidence type="ECO:0000256" key="2">
    <source>
        <dbReference type="SAM" id="Coils"/>
    </source>
</evidence>
<accession>A0A7R9VHH5</accession>
<gene>
    <name evidence="4" type="ORF">CEUR00632_LOCUS13066</name>
</gene>
<evidence type="ECO:0000256" key="1">
    <source>
        <dbReference type="PROSITE-ProRule" id="PRU00339"/>
    </source>
</evidence>
<keyword evidence="1" id="KW-0802">TPR repeat</keyword>
<evidence type="ECO:0000313" key="4">
    <source>
        <dbReference type="EMBL" id="CAD8295568.1"/>
    </source>
</evidence>
<feature type="coiled-coil region" evidence="2">
    <location>
        <begin position="192"/>
        <end position="232"/>
    </location>
</feature>
<protein>
    <submittedName>
        <fullName evidence="4">Uncharacterized protein</fullName>
    </submittedName>
</protein>
<evidence type="ECO:0000256" key="3">
    <source>
        <dbReference type="SAM" id="MobiDB-lite"/>
    </source>
</evidence>
<feature type="repeat" description="TPR" evidence="1">
    <location>
        <begin position="65"/>
        <end position="98"/>
    </location>
</feature>
<sequence length="474" mass="53001">MPGAGAGRSAIDAQRRANRAVNPGYANAAEQARAERQLRNDLALQERTLHDELRKLTGRGRQPEAEELINRGVAFEEAGELLEACRLYERVLSGEPDNWELRLYIQGLSSRINAMAARSKASIRADGVASSARVMGARQEFEARMNGHFGAASLLQPDMEDNRRTVGRLAANNGPGKGRLEQPVVLTPEQYRAELAQQAQEAKARKQAARAADALAEKREVQEQQRRGALEQYDMHVGNDNNKLKAKGEHEKQMCELRERRQANYQQQQADLAQQLAGVFGGHGAHDIKVQQAHKQMYQQERQTEAVQQTARLRSPGRVQTRPFEPMYVFGSTDWISGASRSNQASYDAGSHPSISHAVHSYFADAPQRSEQARMTDAYAVPAPQKSLPRSTAAPFERPGVDYPAAPIEIEEVHSRMNAWVAKHKKRESPPQIQYSPLNHHWKPDVIGFRTDRVQDQLDKAAARGTMQLAKYKK</sequence>
<reference evidence="4" key="1">
    <citation type="submission" date="2021-01" db="EMBL/GenBank/DDBJ databases">
        <authorList>
            <person name="Corre E."/>
            <person name="Pelletier E."/>
            <person name="Niang G."/>
            <person name="Scheremetjew M."/>
            <person name="Finn R."/>
            <person name="Kale V."/>
            <person name="Holt S."/>
            <person name="Cochrane G."/>
            <person name="Meng A."/>
            <person name="Brown T."/>
            <person name="Cohen L."/>
        </authorList>
    </citation>
    <scope>NUCLEOTIDE SEQUENCE</scope>
    <source>
        <strain evidence="4">CCMP219</strain>
    </source>
</reference>